<dbReference type="KEGG" id="sawl:NGM29_17515"/>
<organism evidence="3 4">
    <name type="scientific">Natronosalvus rutilus</name>
    <dbReference type="NCBI Taxonomy" id="2953753"/>
    <lineage>
        <taxon>Archaea</taxon>
        <taxon>Methanobacteriati</taxon>
        <taxon>Methanobacteriota</taxon>
        <taxon>Stenosarchaea group</taxon>
        <taxon>Halobacteria</taxon>
        <taxon>Halobacteriales</taxon>
        <taxon>Natrialbaceae</taxon>
        <taxon>Natronosalvus</taxon>
    </lineage>
</organism>
<accession>A0A9E7NBC0</accession>
<dbReference type="Proteomes" id="UP001056855">
    <property type="component" value="Chromosome"/>
</dbReference>
<keyword evidence="4" id="KW-1185">Reference proteome</keyword>
<dbReference type="Pfam" id="PF23996">
    <property type="entry name" value="DUF7314"/>
    <property type="match status" value="1"/>
</dbReference>
<dbReference type="GeneID" id="73291883"/>
<keyword evidence="1" id="KW-1133">Transmembrane helix</keyword>
<dbReference type="InterPro" id="IPR055738">
    <property type="entry name" value="DUF7314"/>
</dbReference>
<evidence type="ECO:0000313" key="3">
    <source>
        <dbReference type="EMBL" id="UTF53542.1"/>
    </source>
</evidence>
<protein>
    <recommendedName>
        <fullName evidence="2">DUF7314 domain-containing protein</fullName>
    </recommendedName>
</protein>
<dbReference type="AlphaFoldDB" id="A0A9E7NBC0"/>
<dbReference type="EMBL" id="CP100355">
    <property type="protein sequence ID" value="UTF53542.1"/>
    <property type="molecule type" value="Genomic_DNA"/>
</dbReference>
<keyword evidence="1" id="KW-0472">Membrane</keyword>
<feature type="transmembrane region" description="Helical" evidence="1">
    <location>
        <begin position="9"/>
        <end position="27"/>
    </location>
</feature>
<evidence type="ECO:0000256" key="1">
    <source>
        <dbReference type="SAM" id="Phobius"/>
    </source>
</evidence>
<feature type="transmembrane region" description="Helical" evidence="1">
    <location>
        <begin position="47"/>
        <end position="73"/>
    </location>
</feature>
<evidence type="ECO:0000259" key="2">
    <source>
        <dbReference type="Pfam" id="PF23996"/>
    </source>
</evidence>
<keyword evidence="1" id="KW-0812">Transmembrane</keyword>
<dbReference type="RefSeq" id="WP_254158068.1">
    <property type="nucleotide sequence ID" value="NZ_CP100355.1"/>
</dbReference>
<sequence>MADEFVKGFVILSLGILVWMTFAGWYNTPSFYDTQLVGPNPEDPGTYTTLALVVKEAAFYFGILGAVTFWALIPAGRRVRTHYAENN</sequence>
<evidence type="ECO:0000313" key="4">
    <source>
        <dbReference type="Proteomes" id="UP001056855"/>
    </source>
</evidence>
<name>A0A9E7NBC0_9EURY</name>
<gene>
    <name evidence="3" type="ORF">NGM29_17515</name>
</gene>
<reference evidence="3" key="1">
    <citation type="submission" date="2022-06" db="EMBL/GenBank/DDBJ databases">
        <title>Diverse halophilic archaea isolated from saline environments.</title>
        <authorList>
            <person name="Cui H.-L."/>
        </authorList>
    </citation>
    <scope>NUCLEOTIDE SEQUENCE</scope>
    <source>
        <strain evidence="3">WLHS1</strain>
    </source>
</reference>
<feature type="domain" description="DUF7314" evidence="2">
    <location>
        <begin position="1"/>
        <end position="85"/>
    </location>
</feature>
<proteinExistence type="predicted"/>